<name>A0A151CJE9_9BACT</name>
<dbReference type="InterPro" id="IPR017871">
    <property type="entry name" value="ABC_transporter-like_CS"/>
</dbReference>
<evidence type="ECO:0000256" key="2">
    <source>
        <dbReference type="ARBA" id="ARBA00022741"/>
    </source>
</evidence>
<evidence type="ECO:0000313" key="5">
    <source>
        <dbReference type="EMBL" id="KYJ87656.1"/>
    </source>
</evidence>
<dbReference type="GO" id="GO:0016887">
    <property type="term" value="F:ATP hydrolysis activity"/>
    <property type="evidence" value="ECO:0007669"/>
    <property type="project" value="InterPro"/>
</dbReference>
<feature type="domain" description="ABC transporter" evidence="4">
    <location>
        <begin position="1"/>
        <end position="230"/>
    </location>
</feature>
<sequence length="328" mass="37427">MSSLRIERLSHRIDGFALHDIDLQIDKGKYFVLLGPSGSGKTRLLESIAGVSPSSGSIRFGDTILSDRTPEAREIGFVYQEFALFPNLNVEENIRFSGKYRAIENVEAHFEDITAFLDIKSLLKRKVGELSGGEKQRIALARALYAKPKILLLDEPLSAIDPTFRNSIMKRLKEMHRRYGLTTIHVTHNFREASYLADNIAIIMDGEIRQVGEPNEVLNRPQSMQIARFLGYKNIFGTELLGEEEQRFFSIDPNHIAILDSVESDRKDFTFDGIVDECVWVTDHFKLYVRTGEILFFIKILKRSQEGCPVQSGELVTIGFDRKDIYYL</sequence>
<keyword evidence="6" id="KW-1185">Reference proteome</keyword>
<dbReference type="InterPro" id="IPR003439">
    <property type="entry name" value="ABC_transporter-like_ATP-bd"/>
</dbReference>
<comment type="caution">
    <text evidence="5">The sequence shown here is derived from an EMBL/GenBank/DDBJ whole genome shotgun (WGS) entry which is preliminary data.</text>
</comment>
<dbReference type="Pfam" id="PF00005">
    <property type="entry name" value="ABC_tran"/>
    <property type="match status" value="1"/>
</dbReference>
<dbReference type="SUPFAM" id="SSF50331">
    <property type="entry name" value="MOP-like"/>
    <property type="match status" value="1"/>
</dbReference>
<evidence type="ECO:0000256" key="1">
    <source>
        <dbReference type="ARBA" id="ARBA00022448"/>
    </source>
</evidence>
<evidence type="ECO:0000256" key="3">
    <source>
        <dbReference type="ARBA" id="ARBA00022840"/>
    </source>
</evidence>
<organism evidence="5 6">
    <name type="scientific">Sulfurovum riftiae</name>
    <dbReference type="NCBI Taxonomy" id="1630136"/>
    <lineage>
        <taxon>Bacteria</taxon>
        <taxon>Pseudomonadati</taxon>
        <taxon>Campylobacterota</taxon>
        <taxon>Epsilonproteobacteria</taxon>
        <taxon>Campylobacterales</taxon>
        <taxon>Sulfurovaceae</taxon>
        <taxon>Sulfurovum</taxon>
    </lineage>
</organism>
<keyword evidence="3 5" id="KW-0067">ATP-binding</keyword>
<dbReference type="PROSITE" id="PS50893">
    <property type="entry name" value="ABC_TRANSPORTER_2"/>
    <property type="match status" value="1"/>
</dbReference>
<dbReference type="InterPro" id="IPR003593">
    <property type="entry name" value="AAA+_ATPase"/>
</dbReference>
<dbReference type="RefSeq" id="WP_067328672.1">
    <property type="nucleotide sequence ID" value="NZ_LNKT01000001.1"/>
</dbReference>
<accession>A0A151CJE9</accession>
<gene>
    <name evidence="5" type="ORF">AS592_11220</name>
</gene>
<evidence type="ECO:0000259" key="4">
    <source>
        <dbReference type="PROSITE" id="PS50893"/>
    </source>
</evidence>
<dbReference type="InterPro" id="IPR027417">
    <property type="entry name" value="P-loop_NTPase"/>
</dbReference>
<proteinExistence type="predicted"/>
<dbReference type="AlphaFoldDB" id="A0A151CJE9"/>
<evidence type="ECO:0000313" key="6">
    <source>
        <dbReference type="Proteomes" id="UP000075359"/>
    </source>
</evidence>
<keyword evidence="2" id="KW-0547">Nucleotide-binding</keyword>
<protein>
    <submittedName>
        <fullName evidence="5">Sulfate ABC transporter ATP-binding protein</fullName>
    </submittedName>
</protein>
<dbReference type="InterPro" id="IPR050093">
    <property type="entry name" value="ABC_SmlMolc_Importer"/>
</dbReference>
<dbReference type="PANTHER" id="PTHR42781">
    <property type="entry name" value="SPERMIDINE/PUTRESCINE IMPORT ATP-BINDING PROTEIN POTA"/>
    <property type="match status" value="1"/>
</dbReference>
<keyword evidence="1" id="KW-0813">Transport</keyword>
<dbReference type="GO" id="GO:0005524">
    <property type="term" value="F:ATP binding"/>
    <property type="evidence" value="ECO:0007669"/>
    <property type="project" value="UniProtKB-KW"/>
</dbReference>
<dbReference type="SUPFAM" id="SSF52540">
    <property type="entry name" value="P-loop containing nucleoside triphosphate hydrolases"/>
    <property type="match status" value="1"/>
</dbReference>
<reference evidence="5 6" key="1">
    <citation type="submission" date="2015-11" db="EMBL/GenBank/DDBJ databases">
        <title>Draft genome of Sulfurovum riftiae 1812E, a member of the Epsilonproteobacteria isolated from the tube of the deep-sea hydrothermal vent tubewom Riftia pachyptila.</title>
        <authorList>
            <person name="Vetriani C."/>
            <person name="Giovannelli D."/>
        </authorList>
    </citation>
    <scope>NUCLEOTIDE SEQUENCE [LARGE SCALE GENOMIC DNA]</scope>
    <source>
        <strain evidence="5 6">1812E</strain>
    </source>
</reference>
<dbReference type="EMBL" id="LNKT01000001">
    <property type="protein sequence ID" value="KYJ87656.1"/>
    <property type="molecule type" value="Genomic_DNA"/>
</dbReference>
<dbReference type="PANTHER" id="PTHR42781:SF4">
    <property type="entry name" value="SPERMIDINE_PUTRESCINE IMPORT ATP-BINDING PROTEIN POTA"/>
    <property type="match status" value="1"/>
</dbReference>
<dbReference type="Gene3D" id="3.40.50.300">
    <property type="entry name" value="P-loop containing nucleotide triphosphate hydrolases"/>
    <property type="match status" value="1"/>
</dbReference>
<dbReference type="InterPro" id="IPR008995">
    <property type="entry name" value="Mo/tungstate-bd_C_term_dom"/>
</dbReference>
<dbReference type="STRING" id="1630136.AS592_11220"/>
<dbReference type="SMART" id="SM00382">
    <property type="entry name" value="AAA"/>
    <property type="match status" value="1"/>
</dbReference>
<dbReference type="OrthoDB" id="9809450at2"/>
<dbReference type="PROSITE" id="PS00211">
    <property type="entry name" value="ABC_TRANSPORTER_1"/>
    <property type="match status" value="1"/>
</dbReference>
<dbReference type="Proteomes" id="UP000075359">
    <property type="component" value="Unassembled WGS sequence"/>
</dbReference>